<organism evidence="1 2">
    <name type="scientific">Rhodonellum psychrophilum GCM71 = DSM 17998</name>
    <dbReference type="NCBI Taxonomy" id="1123057"/>
    <lineage>
        <taxon>Bacteria</taxon>
        <taxon>Pseudomonadati</taxon>
        <taxon>Bacteroidota</taxon>
        <taxon>Cytophagia</taxon>
        <taxon>Cytophagales</taxon>
        <taxon>Cytophagaceae</taxon>
        <taxon>Rhodonellum</taxon>
    </lineage>
</organism>
<evidence type="ECO:0000313" key="2">
    <source>
        <dbReference type="Proteomes" id="UP000016843"/>
    </source>
</evidence>
<dbReference type="AlphaFoldDB" id="U5BN68"/>
<name>U5BN68_9BACT</name>
<keyword evidence="2" id="KW-1185">Reference proteome</keyword>
<sequence>MDFMNINSNIFFGNPGQSTRLPMLGFSRLFQLENAS</sequence>
<proteinExistence type="predicted"/>
<comment type="caution">
    <text evidence="1">The sequence shown here is derived from an EMBL/GenBank/DDBJ whole genome shotgun (WGS) entry which is preliminary data.</text>
</comment>
<dbReference type="Proteomes" id="UP000016843">
    <property type="component" value="Unassembled WGS sequence"/>
</dbReference>
<gene>
    <name evidence="1" type="ORF">P872_07435</name>
</gene>
<accession>U5BN68</accession>
<evidence type="ECO:0000313" key="1">
    <source>
        <dbReference type="EMBL" id="ERM81980.1"/>
    </source>
</evidence>
<reference evidence="1 2" key="1">
    <citation type="journal article" date="2013" name="Genome Announc.">
        <title>Draft Genome Sequence of the Psychrophilic and Alkaliphilic Rhodonellum psychrophilum Strain GCM71T.</title>
        <authorList>
            <person name="Hauptmann A.L."/>
            <person name="Glaring M.A."/>
            <person name="Hallin P.F."/>
            <person name="Prieme A."/>
            <person name="Stougaard P."/>
        </authorList>
    </citation>
    <scope>NUCLEOTIDE SEQUENCE [LARGE SCALE GENOMIC DNA]</scope>
    <source>
        <strain evidence="1 2">GCM71</strain>
    </source>
</reference>
<dbReference type="EMBL" id="AWXR01000035">
    <property type="protein sequence ID" value="ERM81980.1"/>
    <property type="molecule type" value="Genomic_DNA"/>
</dbReference>
<protein>
    <submittedName>
        <fullName evidence="1">Uncharacterized protein</fullName>
    </submittedName>
</protein>